<evidence type="ECO:0000313" key="2">
    <source>
        <dbReference type="Proteomes" id="UP001457282"/>
    </source>
</evidence>
<comment type="caution">
    <text evidence="1">The sequence shown here is derived from an EMBL/GenBank/DDBJ whole genome shotgun (WGS) entry which is preliminary data.</text>
</comment>
<reference evidence="1 2" key="1">
    <citation type="journal article" date="2023" name="G3 (Bethesda)">
        <title>A chromosome-length genome assembly and annotation of blackberry (Rubus argutus, cv. 'Hillquist').</title>
        <authorList>
            <person name="Bruna T."/>
            <person name="Aryal R."/>
            <person name="Dudchenko O."/>
            <person name="Sargent D.J."/>
            <person name="Mead D."/>
            <person name="Buti M."/>
            <person name="Cavallini A."/>
            <person name="Hytonen T."/>
            <person name="Andres J."/>
            <person name="Pham M."/>
            <person name="Weisz D."/>
            <person name="Mascagni F."/>
            <person name="Usai G."/>
            <person name="Natali L."/>
            <person name="Bassil N."/>
            <person name="Fernandez G.E."/>
            <person name="Lomsadze A."/>
            <person name="Armour M."/>
            <person name="Olukolu B."/>
            <person name="Poorten T."/>
            <person name="Britton C."/>
            <person name="Davik J."/>
            <person name="Ashrafi H."/>
            <person name="Aiden E.L."/>
            <person name="Borodovsky M."/>
            <person name="Worthington M."/>
        </authorList>
    </citation>
    <scope>NUCLEOTIDE SEQUENCE [LARGE SCALE GENOMIC DNA]</scope>
    <source>
        <strain evidence="1">PI 553951</strain>
    </source>
</reference>
<accession>A0AAW1X6T7</accession>
<protein>
    <submittedName>
        <fullName evidence="1">Uncharacterized protein</fullName>
    </submittedName>
</protein>
<proteinExistence type="predicted"/>
<name>A0AAW1X6T7_RUBAR</name>
<sequence length="84" mass="8754">MRSTSASPSPCASVSVMPSRASQFLPPPRLLINTMVSAVLQTHHGSSLRPAASSILTVSRTSAAAFNLQPQRRQVAGVLTAPSL</sequence>
<dbReference type="Proteomes" id="UP001457282">
    <property type="component" value="Unassembled WGS sequence"/>
</dbReference>
<organism evidence="1 2">
    <name type="scientific">Rubus argutus</name>
    <name type="common">Southern blackberry</name>
    <dbReference type="NCBI Taxonomy" id="59490"/>
    <lineage>
        <taxon>Eukaryota</taxon>
        <taxon>Viridiplantae</taxon>
        <taxon>Streptophyta</taxon>
        <taxon>Embryophyta</taxon>
        <taxon>Tracheophyta</taxon>
        <taxon>Spermatophyta</taxon>
        <taxon>Magnoliopsida</taxon>
        <taxon>eudicotyledons</taxon>
        <taxon>Gunneridae</taxon>
        <taxon>Pentapetalae</taxon>
        <taxon>rosids</taxon>
        <taxon>fabids</taxon>
        <taxon>Rosales</taxon>
        <taxon>Rosaceae</taxon>
        <taxon>Rosoideae</taxon>
        <taxon>Rosoideae incertae sedis</taxon>
        <taxon>Rubus</taxon>
    </lineage>
</organism>
<keyword evidence="2" id="KW-1185">Reference proteome</keyword>
<gene>
    <name evidence="1" type="ORF">M0R45_019345</name>
</gene>
<evidence type="ECO:0000313" key="1">
    <source>
        <dbReference type="EMBL" id="KAK9932095.1"/>
    </source>
</evidence>
<dbReference type="AlphaFoldDB" id="A0AAW1X6T7"/>
<dbReference type="EMBL" id="JBEDUW010000004">
    <property type="protein sequence ID" value="KAK9932095.1"/>
    <property type="molecule type" value="Genomic_DNA"/>
</dbReference>